<comment type="caution">
    <text evidence="1">The sequence shown here is derived from an EMBL/GenBank/DDBJ whole genome shotgun (WGS) entry which is preliminary data.</text>
</comment>
<accession>A0A0F9TBU1</accession>
<organism evidence="1">
    <name type="scientific">marine sediment metagenome</name>
    <dbReference type="NCBI Taxonomy" id="412755"/>
    <lineage>
        <taxon>unclassified sequences</taxon>
        <taxon>metagenomes</taxon>
        <taxon>ecological metagenomes</taxon>
    </lineage>
</organism>
<protein>
    <submittedName>
        <fullName evidence="1">Uncharacterized protein</fullName>
    </submittedName>
</protein>
<dbReference type="SUPFAM" id="SSF82171">
    <property type="entry name" value="DPP6 N-terminal domain-like"/>
    <property type="match status" value="1"/>
</dbReference>
<proteinExistence type="predicted"/>
<sequence>MAEFEIPRETSLIHATATGAWNSMVKIDDTHVCMAFQGVASDGFIKTFSIDSAGRVVAQLNSLEHEITDVSHCSLVLIDSTHFILAYTSADGDGFLSTFSIDGSYVLTEIDNFEFDISDSTFNSLVKIDATHFALAYQGPTGDGFIKTFSIDGSYSNIAEIAVLEHDTADGGHNSLVLIDSTHLALAYAGVGGNGFIKTFSFDGSYENITEIAVLEHDTVKGFYNGLVLIDSTHLLLGYQGDGTLSEVAFAKTFSFDGSYENIAVVGSLEHDGNFGSGVTPSSVILLDGTHFIIAYGATGSDGQISTFSMDSDFTNIARIDTWEHDIVLGRYPSMVQLGDNKFVLGVETTGNQGMIKTFEILAADVAAGNTGGGGAPGVSCGGMW</sequence>
<evidence type="ECO:0000313" key="1">
    <source>
        <dbReference type="EMBL" id="KKN72397.1"/>
    </source>
</evidence>
<gene>
    <name evidence="1" type="ORF">LCGC14_0411100</name>
</gene>
<dbReference type="EMBL" id="LAZR01000363">
    <property type="protein sequence ID" value="KKN72397.1"/>
    <property type="molecule type" value="Genomic_DNA"/>
</dbReference>
<name>A0A0F9TBU1_9ZZZZ</name>
<reference evidence="1" key="1">
    <citation type="journal article" date="2015" name="Nature">
        <title>Complex archaea that bridge the gap between prokaryotes and eukaryotes.</title>
        <authorList>
            <person name="Spang A."/>
            <person name="Saw J.H."/>
            <person name="Jorgensen S.L."/>
            <person name="Zaremba-Niedzwiedzka K."/>
            <person name="Martijn J."/>
            <person name="Lind A.E."/>
            <person name="van Eijk R."/>
            <person name="Schleper C."/>
            <person name="Guy L."/>
            <person name="Ettema T.J."/>
        </authorList>
    </citation>
    <scope>NUCLEOTIDE SEQUENCE</scope>
</reference>
<dbReference type="AlphaFoldDB" id="A0A0F9TBU1"/>